<dbReference type="AlphaFoldDB" id="A0A1F5LHZ0"/>
<protein>
    <submittedName>
        <fullName evidence="2">Uncharacterized protein</fullName>
    </submittedName>
</protein>
<keyword evidence="1" id="KW-0472">Membrane</keyword>
<keyword evidence="1" id="KW-0812">Transmembrane</keyword>
<dbReference type="STRING" id="1835702.A0A1F5LHZ0"/>
<dbReference type="InterPro" id="IPR022185">
    <property type="entry name" value="DUF3712"/>
</dbReference>
<dbReference type="GO" id="GO:0000329">
    <property type="term" value="C:fungal-type vacuole membrane"/>
    <property type="evidence" value="ECO:0007669"/>
    <property type="project" value="InterPro"/>
</dbReference>
<dbReference type="Pfam" id="PF12505">
    <property type="entry name" value="DUF3712"/>
    <property type="match status" value="1"/>
</dbReference>
<dbReference type="EMBL" id="LXJU01000010">
    <property type="protein sequence ID" value="OGE52519.1"/>
    <property type="molecule type" value="Genomic_DNA"/>
</dbReference>
<sequence length="457" mass="49435">MGENTNDRPAYLTSDDAKYSLGVHRGPMLPKGLNESSALEQVESARGLSLQSQKRTRKEKLARHWKRFWCIYLFANIIFLTIFLPIFFLVAIPAISQLVVDKSDLVLVRAAVMQPQPSSIRLTLQSALDLKIALPVRIEPIELDLFVRDRGASSSWGEATIPGVTIKGNTTLGVSDTHTPLQNLSTWVKYVQSVVFQKESTLSIKGTTNSYLGALKSKVTMDKDVTSPALNQFTGFSISDSGLVARRPDGTNLVGNATLPNPSVLTLEVGTIVLDVKSGDLVIGNATLTDVTLVPGSNTFPLKGILDFGTIFSHLEEVLSSQASLLKTGNLTLDTVTRSVTWNGTRVPYYTEVMSQLTLPANVPIAGLLKNSIHNLIGSSEEISSLLRSSSQNSSLGSISSLLNNTGSSNTSSLKSEGSELASKIKSHVAVRDILRDAHPVKRDMIIDSVAELYAKL</sequence>
<dbReference type="GeneID" id="34577101"/>
<keyword evidence="1" id="KW-1133">Transmembrane helix</keyword>
<dbReference type="PANTHER" id="PTHR35895:SF2">
    <property type="match status" value="1"/>
</dbReference>
<reference evidence="2 3" key="1">
    <citation type="journal article" date="2016" name="Sci. Rep.">
        <title>Penicillium arizonense, a new, genome sequenced fungal species, reveals a high chemical diversity in secreted metabolites.</title>
        <authorList>
            <person name="Grijseels S."/>
            <person name="Nielsen J.C."/>
            <person name="Randelovic M."/>
            <person name="Nielsen J."/>
            <person name="Nielsen K.F."/>
            <person name="Workman M."/>
            <person name="Frisvad J.C."/>
        </authorList>
    </citation>
    <scope>NUCLEOTIDE SEQUENCE [LARGE SCALE GENOMIC DNA]</scope>
    <source>
        <strain evidence="2 3">CBS 141311</strain>
    </source>
</reference>
<keyword evidence="3" id="KW-1185">Reference proteome</keyword>
<feature type="transmembrane region" description="Helical" evidence="1">
    <location>
        <begin position="68"/>
        <end position="92"/>
    </location>
</feature>
<comment type="caution">
    <text evidence="2">The sequence shown here is derived from an EMBL/GenBank/DDBJ whole genome shotgun (WGS) entry which is preliminary data.</text>
</comment>
<dbReference type="RefSeq" id="XP_022487961.1">
    <property type="nucleotide sequence ID" value="XM_022632367.1"/>
</dbReference>
<proteinExistence type="predicted"/>
<accession>A0A1F5LHZ0</accession>
<dbReference type="PANTHER" id="PTHR35895">
    <property type="entry name" value="CHROMOSOME 16, WHOLE GENOME SHOTGUN SEQUENCE"/>
    <property type="match status" value="1"/>
</dbReference>
<evidence type="ECO:0000313" key="3">
    <source>
        <dbReference type="Proteomes" id="UP000177622"/>
    </source>
</evidence>
<gene>
    <name evidence="2" type="ORF">PENARI_c010G09391</name>
</gene>
<name>A0A1F5LHZ0_PENAI</name>
<dbReference type="OrthoDB" id="10039566at2759"/>
<evidence type="ECO:0000313" key="2">
    <source>
        <dbReference type="EMBL" id="OGE52519.1"/>
    </source>
</evidence>
<organism evidence="2 3">
    <name type="scientific">Penicillium arizonense</name>
    <dbReference type="NCBI Taxonomy" id="1835702"/>
    <lineage>
        <taxon>Eukaryota</taxon>
        <taxon>Fungi</taxon>
        <taxon>Dikarya</taxon>
        <taxon>Ascomycota</taxon>
        <taxon>Pezizomycotina</taxon>
        <taxon>Eurotiomycetes</taxon>
        <taxon>Eurotiomycetidae</taxon>
        <taxon>Eurotiales</taxon>
        <taxon>Aspergillaceae</taxon>
        <taxon>Penicillium</taxon>
    </lineage>
</organism>
<dbReference type="Proteomes" id="UP000177622">
    <property type="component" value="Unassembled WGS sequence"/>
</dbReference>
<evidence type="ECO:0000256" key="1">
    <source>
        <dbReference type="SAM" id="Phobius"/>
    </source>
</evidence>
<dbReference type="InterPro" id="IPR046368">
    <property type="entry name" value="Tag1"/>
</dbReference>